<proteinExistence type="predicted"/>
<reference evidence="2 3" key="1">
    <citation type="journal article" date="2017" name="PLoS Biol.">
        <title>The sea cucumber genome provides insights into morphological evolution and visceral regeneration.</title>
        <authorList>
            <person name="Zhang X."/>
            <person name="Sun L."/>
            <person name="Yuan J."/>
            <person name="Sun Y."/>
            <person name="Gao Y."/>
            <person name="Zhang L."/>
            <person name="Li S."/>
            <person name="Dai H."/>
            <person name="Hamel J.F."/>
            <person name="Liu C."/>
            <person name="Yu Y."/>
            <person name="Liu S."/>
            <person name="Lin W."/>
            <person name="Guo K."/>
            <person name="Jin S."/>
            <person name="Xu P."/>
            <person name="Storey K.B."/>
            <person name="Huan P."/>
            <person name="Zhang T."/>
            <person name="Zhou Y."/>
            <person name="Zhang J."/>
            <person name="Lin C."/>
            <person name="Li X."/>
            <person name="Xing L."/>
            <person name="Huo D."/>
            <person name="Sun M."/>
            <person name="Wang L."/>
            <person name="Mercier A."/>
            <person name="Li F."/>
            <person name="Yang H."/>
            <person name="Xiang J."/>
        </authorList>
    </citation>
    <scope>NUCLEOTIDE SEQUENCE [LARGE SCALE GENOMIC DNA]</scope>
    <source>
        <strain evidence="2">Shaxun</strain>
        <tissue evidence="2">Muscle</tissue>
    </source>
</reference>
<keyword evidence="1" id="KW-0732">Signal</keyword>
<feature type="signal peptide" evidence="1">
    <location>
        <begin position="1"/>
        <end position="17"/>
    </location>
</feature>
<name>A0A2G8JZD8_STIJA</name>
<dbReference type="InterPro" id="IPR016186">
    <property type="entry name" value="C-type_lectin-like/link_sf"/>
</dbReference>
<dbReference type="PANTHER" id="PTHR22803">
    <property type="entry name" value="MANNOSE, PHOSPHOLIPASE, LECTIN RECEPTOR RELATED"/>
    <property type="match status" value="1"/>
</dbReference>
<dbReference type="EMBL" id="MRZV01001049">
    <property type="protein sequence ID" value="PIK41131.1"/>
    <property type="molecule type" value="Genomic_DNA"/>
</dbReference>
<dbReference type="InterPro" id="IPR050111">
    <property type="entry name" value="C-type_lectin/snaclec_domain"/>
</dbReference>
<dbReference type="AlphaFoldDB" id="A0A2G8JZD8"/>
<dbReference type="GO" id="GO:0030246">
    <property type="term" value="F:carbohydrate binding"/>
    <property type="evidence" value="ECO:0007669"/>
    <property type="project" value="UniProtKB-KW"/>
</dbReference>
<sequence>MLKFIAYVVCIIVAVQANGDYLCSRSCPPFWTSFGRSCYRYFGQPRTWIEAEEACKGFAGTRGLGHLTSIVSEDENSFITQLVMYSRTVVSG</sequence>
<evidence type="ECO:0000313" key="2">
    <source>
        <dbReference type="EMBL" id="PIK41131.1"/>
    </source>
</evidence>
<dbReference type="SUPFAM" id="SSF56436">
    <property type="entry name" value="C-type lectin-like"/>
    <property type="match status" value="1"/>
</dbReference>
<dbReference type="Gene3D" id="3.10.100.10">
    <property type="entry name" value="Mannose-Binding Protein A, subunit A"/>
    <property type="match status" value="1"/>
</dbReference>
<evidence type="ECO:0000313" key="3">
    <source>
        <dbReference type="Proteomes" id="UP000230750"/>
    </source>
</evidence>
<dbReference type="Proteomes" id="UP000230750">
    <property type="component" value="Unassembled WGS sequence"/>
</dbReference>
<protein>
    <submittedName>
        <fullName evidence="2">Alpha-N-acetylgalactosamine-specific lectin</fullName>
    </submittedName>
</protein>
<organism evidence="2 3">
    <name type="scientific">Stichopus japonicus</name>
    <name type="common">Sea cucumber</name>
    <dbReference type="NCBI Taxonomy" id="307972"/>
    <lineage>
        <taxon>Eukaryota</taxon>
        <taxon>Metazoa</taxon>
        <taxon>Echinodermata</taxon>
        <taxon>Eleutherozoa</taxon>
        <taxon>Echinozoa</taxon>
        <taxon>Holothuroidea</taxon>
        <taxon>Aspidochirotacea</taxon>
        <taxon>Aspidochirotida</taxon>
        <taxon>Stichopodidae</taxon>
        <taxon>Apostichopus</taxon>
    </lineage>
</organism>
<gene>
    <name evidence="2" type="ORF">BSL78_22013</name>
</gene>
<keyword evidence="2" id="KW-0430">Lectin</keyword>
<dbReference type="InterPro" id="IPR016187">
    <property type="entry name" value="CTDL_fold"/>
</dbReference>
<evidence type="ECO:0000256" key="1">
    <source>
        <dbReference type="SAM" id="SignalP"/>
    </source>
</evidence>
<comment type="caution">
    <text evidence="2">The sequence shown here is derived from an EMBL/GenBank/DDBJ whole genome shotgun (WGS) entry which is preliminary data.</text>
</comment>
<accession>A0A2G8JZD8</accession>
<dbReference type="OrthoDB" id="441660at2759"/>
<keyword evidence="3" id="KW-1185">Reference proteome</keyword>
<feature type="chain" id="PRO_5013856315" evidence="1">
    <location>
        <begin position="18"/>
        <end position="92"/>
    </location>
</feature>